<dbReference type="EMBL" id="WLYL01000036">
    <property type="protein sequence ID" value="MTD11872.1"/>
    <property type="molecule type" value="Genomic_DNA"/>
</dbReference>
<evidence type="ECO:0000313" key="2">
    <source>
        <dbReference type="Proteomes" id="UP000473854"/>
    </source>
</evidence>
<name>A0A6L6GGL5_9GAMM</name>
<protein>
    <submittedName>
        <fullName evidence="1">Uncharacterized protein</fullName>
    </submittedName>
</protein>
<dbReference type="RefSeq" id="WP_154773426.1">
    <property type="nucleotide sequence ID" value="NZ_WLYL01000036.1"/>
</dbReference>
<organism evidence="1 2">
    <name type="scientific">Acinetobacter faecalis</name>
    <dbReference type="NCBI Taxonomy" id="2665161"/>
    <lineage>
        <taxon>Bacteria</taxon>
        <taxon>Pseudomonadati</taxon>
        <taxon>Pseudomonadota</taxon>
        <taxon>Gammaproteobacteria</taxon>
        <taxon>Moraxellales</taxon>
        <taxon>Moraxellaceae</taxon>
        <taxon>Acinetobacter</taxon>
    </lineage>
</organism>
<evidence type="ECO:0000313" key="1">
    <source>
        <dbReference type="EMBL" id="MTD11872.1"/>
    </source>
</evidence>
<gene>
    <name evidence="1" type="ORF">GIX10_10620</name>
</gene>
<dbReference type="Proteomes" id="UP000473854">
    <property type="component" value="Unassembled WGS sequence"/>
</dbReference>
<sequence>MNIQFNAANLCTPKKLAAQLIVDAAKILNHEQRQALVDIFKTLDQAEKSTPDTHLFHKNTHSTLKTTPQEFIYQDEYAQNEFNQEYWSGHHCDSYTQQDYPEDWVKRTQQRPRHHFSNTTY</sequence>
<comment type="caution">
    <text evidence="1">The sequence shown here is derived from an EMBL/GenBank/DDBJ whole genome shotgun (WGS) entry which is preliminary data.</text>
</comment>
<accession>A0A6L6GGL5</accession>
<dbReference type="AlphaFoldDB" id="A0A6L6GGL5"/>
<proteinExistence type="predicted"/>
<reference evidence="1 2" key="1">
    <citation type="submission" date="2019-11" db="EMBL/GenBank/DDBJ databases">
        <authorList>
            <person name="An D."/>
        </authorList>
    </citation>
    <scope>NUCLEOTIDE SEQUENCE [LARGE SCALE GENOMIC DNA]</scope>
    <source>
        <strain evidence="1 2">YIM 103518</strain>
    </source>
</reference>